<dbReference type="KEGG" id="daer:H9K75_20965"/>
<dbReference type="AlphaFoldDB" id="A0A7H0GJC8"/>
<dbReference type="Proteomes" id="UP000516028">
    <property type="component" value="Chromosome"/>
</dbReference>
<protein>
    <submittedName>
        <fullName evidence="1">Uncharacterized protein</fullName>
    </submittedName>
</protein>
<sequence>MNTRTREINTELKALSDWKDQLKYAVLQSNRMIYEELSGMETSITDVITCAEILYLSNPKRSIRFTKAIKNMNIYN</sequence>
<name>A0A7H0GJC8_9BURK</name>
<proteinExistence type="predicted"/>
<evidence type="ECO:0000313" key="2">
    <source>
        <dbReference type="Proteomes" id="UP000516028"/>
    </source>
</evidence>
<evidence type="ECO:0000313" key="1">
    <source>
        <dbReference type="EMBL" id="QNP48394.1"/>
    </source>
</evidence>
<dbReference type="RefSeq" id="WP_187723992.1">
    <property type="nucleotide sequence ID" value="NZ_CP060783.1"/>
</dbReference>
<organism evidence="1 2">
    <name type="scientific">Diaphorobacter aerolatus</name>
    <dbReference type="NCBI Taxonomy" id="1288495"/>
    <lineage>
        <taxon>Bacteria</taxon>
        <taxon>Pseudomonadati</taxon>
        <taxon>Pseudomonadota</taxon>
        <taxon>Betaproteobacteria</taxon>
        <taxon>Burkholderiales</taxon>
        <taxon>Comamonadaceae</taxon>
        <taxon>Diaphorobacter</taxon>
    </lineage>
</organism>
<reference evidence="1 2" key="1">
    <citation type="submission" date="2020-08" db="EMBL/GenBank/DDBJ databases">
        <title>Genome sequence of Diaphorobacter aerolatus KACC 16536T.</title>
        <authorList>
            <person name="Hyun D.-W."/>
            <person name="Bae J.-W."/>
        </authorList>
    </citation>
    <scope>NUCLEOTIDE SEQUENCE [LARGE SCALE GENOMIC DNA]</scope>
    <source>
        <strain evidence="1 2">KACC 16536</strain>
    </source>
</reference>
<dbReference type="EMBL" id="CP060783">
    <property type="protein sequence ID" value="QNP48394.1"/>
    <property type="molecule type" value="Genomic_DNA"/>
</dbReference>
<gene>
    <name evidence="1" type="ORF">H9K75_20965</name>
</gene>
<keyword evidence="2" id="KW-1185">Reference proteome</keyword>
<accession>A0A7H0GJC8</accession>